<reference evidence="1 2" key="1">
    <citation type="journal article" date="2020" name="Microorganisms">
        <title>Polyphasic Characterisation of Cedecea colo sp. nov., a New Enteric Bacterium Isolated from the Koala Hindgut.</title>
        <authorList>
            <person name="Boath J.M."/>
            <person name="Dakhal S."/>
            <person name="Van T.T.H."/>
            <person name="Moore R.J."/>
            <person name="Dekiwadia C."/>
            <person name="Macreadie I.G."/>
        </authorList>
    </citation>
    <scope>NUCLEOTIDE SEQUENCE [LARGE SCALE GENOMIC DNA]</scope>
    <source>
        <strain evidence="1 2">ZA</strain>
    </source>
</reference>
<proteinExistence type="predicted"/>
<dbReference type="EMBL" id="SOYS01000015">
    <property type="protein sequence ID" value="NIY49879.1"/>
    <property type="molecule type" value="Genomic_DNA"/>
</dbReference>
<name>A0ABX0VS05_9ENTR</name>
<dbReference type="Proteomes" id="UP000697927">
    <property type="component" value="Unassembled WGS sequence"/>
</dbReference>
<dbReference type="Gene3D" id="3.30.160.220">
    <property type="entry name" value="YoaG"/>
    <property type="match status" value="1"/>
</dbReference>
<gene>
    <name evidence="1" type="ORF">E2L00_20820</name>
</gene>
<dbReference type="InterPro" id="IPR015051">
    <property type="entry name" value="YoaG"/>
</dbReference>
<keyword evidence="2" id="KW-1185">Reference proteome</keyword>
<accession>A0ABX0VS05</accession>
<protein>
    <submittedName>
        <fullName evidence="1">DUF1869 domain-containing protein</fullName>
    </submittedName>
</protein>
<dbReference type="RefSeq" id="WP_167614856.1">
    <property type="nucleotide sequence ID" value="NZ_SOYS01000015.1"/>
</dbReference>
<organism evidence="1 2">
    <name type="scientific">Cedecea colo</name>
    <dbReference type="NCBI Taxonomy" id="2552946"/>
    <lineage>
        <taxon>Bacteria</taxon>
        <taxon>Pseudomonadati</taxon>
        <taxon>Pseudomonadota</taxon>
        <taxon>Gammaproteobacteria</taxon>
        <taxon>Enterobacterales</taxon>
        <taxon>Enterobacteriaceae</taxon>
        <taxon>Cedecea</taxon>
    </lineage>
</organism>
<comment type="caution">
    <text evidence="1">The sequence shown here is derived from an EMBL/GenBank/DDBJ whole genome shotgun (WGS) entry which is preliminary data.</text>
</comment>
<evidence type="ECO:0000313" key="1">
    <source>
        <dbReference type="EMBL" id="NIY49879.1"/>
    </source>
</evidence>
<sequence>MQVKNRGYELKISSSAEWDEIVKHAADLKGLYANGMIKAITHNLHKNSMNELEVILTVTNSNNGISVARDYQSFTELKGNDFLSEEIKAIANIILGYEEAEEIFFHD</sequence>
<dbReference type="SUPFAM" id="SSF103063">
    <property type="entry name" value="Hypothetical protein YoaG"/>
    <property type="match status" value="1"/>
</dbReference>
<dbReference type="InterPro" id="IPR036489">
    <property type="entry name" value="YoaG_sf"/>
</dbReference>
<dbReference type="Pfam" id="PF08956">
    <property type="entry name" value="DUF1869"/>
    <property type="match status" value="1"/>
</dbReference>
<evidence type="ECO:0000313" key="2">
    <source>
        <dbReference type="Proteomes" id="UP000697927"/>
    </source>
</evidence>